<feature type="region of interest" description="Disordered" evidence="13">
    <location>
        <begin position="1"/>
        <end position="58"/>
    </location>
</feature>
<keyword evidence="16" id="KW-1185">Reference proteome</keyword>
<keyword evidence="10" id="KW-0496">Mitochondrion</keyword>
<dbReference type="Pfam" id="PF04281">
    <property type="entry name" value="Tom22"/>
    <property type="match status" value="1"/>
</dbReference>
<dbReference type="AlphaFoldDB" id="A0A8K0C7W3"/>
<evidence type="ECO:0000256" key="2">
    <source>
        <dbReference type="ARBA" id="ARBA00009874"/>
    </source>
</evidence>
<dbReference type="CDD" id="cd22884">
    <property type="entry name" value="TOM22"/>
    <property type="match status" value="1"/>
</dbReference>
<evidence type="ECO:0000256" key="8">
    <source>
        <dbReference type="ARBA" id="ARBA00022989"/>
    </source>
</evidence>
<feature type="compositionally biased region" description="Polar residues" evidence="13">
    <location>
        <begin position="27"/>
        <end position="38"/>
    </location>
</feature>
<keyword evidence="9" id="KW-0811">Translocation</keyword>
<dbReference type="InterPro" id="IPR005683">
    <property type="entry name" value="Tom22"/>
</dbReference>
<evidence type="ECO:0000313" key="15">
    <source>
        <dbReference type="EMBL" id="KAF2880436.1"/>
    </source>
</evidence>
<protein>
    <recommendedName>
        <fullName evidence="3">Mitochondrial import receptor subunit TOM22 homolog</fullName>
    </recommendedName>
</protein>
<feature type="compositionally biased region" description="Acidic residues" evidence="13">
    <location>
        <begin position="48"/>
        <end position="58"/>
    </location>
</feature>
<dbReference type="PANTHER" id="PTHR12504:SF0">
    <property type="entry name" value="MITOCHONDRIAL IMPORT RECEPTOR SUBUNIT TOM22 HOMOLOG"/>
    <property type="match status" value="1"/>
</dbReference>
<comment type="subcellular location">
    <subcellularLocation>
        <location evidence="1">Mitochondrion outer membrane</location>
        <topology evidence="1">Single-pass membrane protein</topology>
    </subcellularLocation>
</comment>
<keyword evidence="12" id="KW-0675">Receptor</keyword>
<dbReference type="GO" id="GO:0006886">
    <property type="term" value="P:intracellular protein transport"/>
    <property type="evidence" value="ECO:0007669"/>
    <property type="project" value="InterPro"/>
</dbReference>
<gene>
    <name evidence="15" type="ORF">ILUMI_25744</name>
</gene>
<evidence type="ECO:0000256" key="4">
    <source>
        <dbReference type="ARBA" id="ARBA00022448"/>
    </source>
</evidence>
<comment type="similarity">
    <text evidence="2">Belongs to the Tom22 family.</text>
</comment>
<evidence type="ECO:0000256" key="5">
    <source>
        <dbReference type="ARBA" id="ARBA00022692"/>
    </source>
</evidence>
<feature type="compositionally biased region" description="Low complexity" evidence="13">
    <location>
        <begin position="1"/>
        <end position="17"/>
    </location>
</feature>
<dbReference type="GO" id="GO:0005741">
    <property type="term" value="C:mitochondrial outer membrane"/>
    <property type="evidence" value="ECO:0007669"/>
    <property type="project" value="UniProtKB-SubCell"/>
</dbReference>
<accession>A0A8K0C7W3</accession>
<evidence type="ECO:0000256" key="10">
    <source>
        <dbReference type="ARBA" id="ARBA00023128"/>
    </source>
</evidence>
<proteinExistence type="inferred from homology"/>
<reference evidence="15" key="1">
    <citation type="submission" date="2019-08" db="EMBL/GenBank/DDBJ databases">
        <title>The genome of the North American firefly Photinus pyralis.</title>
        <authorList>
            <consortium name="Photinus pyralis genome working group"/>
            <person name="Fallon T.R."/>
            <person name="Sander Lower S.E."/>
            <person name="Weng J.-K."/>
        </authorList>
    </citation>
    <scope>NUCLEOTIDE SEQUENCE</scope>
    <source>
        <strain evidence="15">TRF0915ILg1</strain>
        <tissue evidence="15">Whole body</tissue>
    </source>
</reference>
<keyword evidence="5 14" id="KW-0812">Transmembrane</keyword>
<dbReference type="EMBL" id="VTPC01090969">
    <property type="protein sequence ID" value="KAF2880436.1"/>
    <property type="molecule type" value="Genomic_DNA"/>
</dbReference>
<evidence type="ECO:0000256" key="1">
    <source>
        <dbReference type="ARBA" id="ARBA00004572"/>
    </source>
</evidence>
<organism evidence="15 16">
    <name type="scientific">Ignelater luminosus</name>
    <name type="common">Cucubano</name>
    <name type="synonym">Pyrophorus luminosus</name>
    <dbReference type="NCBI Taxonomy" id="2038154"/>
    <lineage>
        <taxon>Eukaryota</taxon>
        <taxon>Metazoa</taxon>
        <taxon>Ecdysozoa</taxon>
        <taxon>Arthropoda</taxon>
        <taxon>Hexapoda</taxon>
        <taxon>Insecta</taxon>
        <taxon>Pterygota</taxon>
        <taxon>Neoptera</taxon>
        <taxon>Endopterygota</taxon>
        <taxon>Coleoptera</taxon>
        <taxon>Polyphaga</taxon>
        <taxon>Elateriformia</taxon>
        <taxon>Elateroidea</taxon>
        <taxon>Elateridae</taxon>
        <taxon>Agrypninae</taxon>
        <taxon>Pyrophorini</taxon>
        <taxon>Ignelater</taxon>
    </lineage>
</organism>
<evidence type="ECO:0000256" key="13">
    <source>
        <dbReference type="SAM" id="MobiDB-lite"/>
    </source>
</evidence>
<evidence type="ECO:0000313" key="16">
    <source>
        <dbReference type="Proteomes" id="UP000801492"/>
    </source>
</evidence>
<evidence type="ECO:0000256" key="14">
    <source>
        <dbReference type="SAM" id="Phobius"/>
    </source>
</evidence>
<evidence type="ECO:0000256" key="6">
    <source>
        <dbReference type="ARBA" id="ARBA00022787"/>
    </source>
</evidence>
<dbReference type="PANTHER" id="PTHR12504">
    <property type="entry name" value="MITOCHONDRIAL IMPORT RECEPTOR SUBUNIT TOM22"/>
    <property type="match status" value="1"/>
</dbReference>
<feature type="transmembrane region" description="Helical" evidence="14">
    <location>
        <begin position="98"/>
        <end position="118"/>
    </location>
</feature>
<evidence type="ECO:0000256" key="3">
    <source>
        <dbReference type="ARBA" id="ARBA00016229"/>
    </source>
</evidence>
<dbReference type="Proteomes" id="UP000801492">
    <property type="component" value="Unassembled WGS sequence"/>
</dbReference>
<keyword evidence="6" id="KW-1000">Mitochondrion outer membrane</keyword>
<evidence type="ECO:0000256" key="11">
    <source>
        <dbReference type="ARBA" id="ARBA00023136"/>
    </source>
</evidence>
<keyword evidence="7" id="KW-0653">Protein transport</keyword>
<evidence type="ECO:0000256" key="7">
    <source>
        <dbReference type="ARBA" id="ARBA00022927"/>
    </source>
</evidence>
<dbReference type="OrthoDB" id="10016939at2759"/>
<evidence type="ECO:0000256" key="9">
    <source>
        <dbReference type="ARBA" id="ARBA00023010"/>
    </source>
</evidence>
<comment type="caution">
    <text evidence="15">The sequence shown here is derived from an EMBL/GenBank/DDBJ whole genome shotgun (WGS) entry which is preliminary data.</text>
</comment>
<keyword evidence="4" id="KW-0813">Transport</keyword>
<keyword evidence="11 14" id="KW-0472">Membrane</keyword>
<sequence>MESQESSLMESQASMASGKPQDIGEASHTSTVVGTNAEFSPENKPDSDDPYSDEPDETVAERLWGLTEMFPESVRNVTYTVAMTTKASFKTFYGFSRSAFWVVFSSSIILFAPVIFEVERVQMEEAQRTQQKQMLLGPNTAVSGGGMPIMPPLHR</sequence>
<name>A0A8K0C7W3_IGNLU</name>
<evidence type="ECO:0000256" key="12">
    <source>
        <dbReference type="ARBA" id="ARBA00023170"/>
    </source>
</evidence>
<keyword evidence="8 14" id="KW-1133">Transmembrane helix</keyword>